<protein>
    <submittedName>
        <fullName evidence="5">Response regulator</fullName>
    </submittedName>
</protein>
<evidence type="ECO:0000313" key="6">
    <source>
        <dbReference type="Proteomes" id="UP001163739"/>
    </source>
</evidence>
<reference evidence="5" key="1">
    <citation type="submission" date="2022-06" db="EMBL/GenBank/DDBJ databases">
        <title>Alkalimarinus sp. nov., isolated from gut of a Alitta virens.</title>
        <authorList>
            <person name="Yang A.I."/>
            <person name="Shin N.-R."/>
        </authorList>
    </citation>
    <scope>NUCLEOTIDE SEQUENCE</scope>
    <source>
        <strain evidence="5">A2M4</strain>
    </source>
</reference>
<evidence type="ECO:0000256" key="3">
    <source>
        <dbReference type="PROSITE-ProRule" id="PRU00169"/>
    </source>
</evidence>
<accession>A0ABY6MYD0</accession>
<feature type="domain" description="Response regulatory" evidence="4">
    <location>
        <begin position="4"/>
        <end position="119"/>
    </location>
</feature>
<dbReference type="RefSeq" id="WP_265046328.1">
    <property type="nucleotide sequence ID" value="NZ_CP100390.1"/>
</dbReference>
<name>A0ABY6MYD0_9ALTE</name>
<keyword evidence="6" id="KW-1185">Reference proteome</keyword>
<dbReference type="SUPFAM" id="SSF103039">
    <property type="entry name" value="CheC-like"/>
    <property type="match status" value="1"/>
</dbReference>
<dbReference type="Pfam" id="PF00072">
    <property type="entry name" value="Response_reg"/>
    <property type="match status" value="1"/>
</dbReference>
<keyword evidence="1" id="KW-0145">Chemotaxis</keyword>
<sequence>MTTPVLICDDSSVARKQMARSLPADWDIEISYAVHGQDAIEQLKQGKGEILFLDLNMPVMDGYETLESIVKNDIQTMVIVVSGDIQPEARERVKALGALEFIKKPIGVDDLTVILESFGLYSKSTDSTSTDGSAAPPPPLQRSEAELAGAGQVQYRDCIQEISNVAMGQAADLLARLLDVFVKMPIPNVNILEVSELKMALAQVEQEDTFTAVCQGFIGSGIAGEALLIFSDSSYADIAKLLKFSGELNDITELELIMDIASILVGACTGGIAQQLDISFSQGHPMVLGQHVKVSDLIKTNETRWKQTLAIEITYEIENYDITCDLMLLFTEDSIDNLNQRLSYLMG</sequence>
<dbReference type="InterPro" id="IPR001789">
    <property type="entry name" value="Sig_transdc_resp-reg_receiver"/>
</dbReference>
<dbReference type="PANTHER" id="PTHR44591">
    <property type="entry name" value="STRESS RESPONSE REGULATOR PROTEIN 1"/>
    <property type="match status" value="1"/>
</dbReference>
<evidence type="ECO:0000259" key="4">
    <source>
        <dbReference type="PROSITE" id="PS50110"/>
    </source>
</evidence>
<dbReference type="SMART" id="SM00448">
    <property type="entry name" value="REC"/>
    <property type="match status" value="1"/>
</dbReference>
<dbReference type="CDD" id="cd17910">
    <property type="entry name" value="CheC_ClassII"/>
    <property type="match status" value="1"/>
</dbReference>
<gene>
    <name evidence="5" type="ORF">NKI27_12185</name>
</gene>
<feature type="modified residue" description="4-aspartylphosphate" evidence="3">
    <location>
        <position position="54"/>
    </location>
</feature>
<dbReference type="Gene3D" id="3.40.50.2300">
    <property type="match status" value="1"/>
</dbReference>
<keyword evidence="2 3" id="KW-0597">Phosphoprotein</keyword>
<dbReference type="InterPro" id="IPR028976">
    <property type="entry name" value="CheC-like_sf"/>
</dbReference>
<organism evidence="5 6">
    <name type="scientific">Alkalimarinus alittae</name>
    <dbReference type="NCBI Taxonomy" id="2961619"/>
    <lineage>
        <taxon>Bacteria</taxon>
        <taxon>Pseudomonadati</taxon>
        <taxon>Pseudomonadota</taxon>
        <taxon>Gammaproteobacteria</taxon>
        <taxon>Alteromonadales</taxon>
        <taxon>Alteromonadaceae</taxon>
        <taxon>Alkalimarinus</taxon>
    </lineage>
</organism>
<dbReference type="Gene3D" id="3.40.1550.10">
    <property type="entry name" value="CheC-like"/>
    <property type="match status" value="1"/>
</dbReference>
<evidence type="ECO:0000256" key="2">
    <source>
        <dbReference type="ARBA" id="ARBA00022553"/>
    </source>
</evidence>
<proteinExistence type="predicted"/>
<dbReference type="Proteomes" id="UP001163739">
    <property type="component" value="Chromosome"/>
</dbReference>
<dbReference type="PANTHER" id="PTHR44591:SF24">
    <property type="entry name" value="PROTEIN-GLUTAMATE METHYLESTERASE_PROTEIN-GLUTAMINE GLUTAMINASE 1"/>
    <property type="match status" value="1"/>
</dbReference>
<dbReference type="SUPFAM" id="SSF52172">
    <property type="entry name" value="CheY-like"/>
    <property type="match status" value="1"/>
</dbReference>
<dbReference type="PROSITE" id="PS50110">
    <property type="entry name" value="RESPONSE_REGULATORY"/>
    <property type="match status" value="1"/>
</dbReference>
<dbReference type="CDD" id="cd17593">
    <property type="entry name" value="REC_CheC-like"/>
    <property type="match status" value="1"/>
</dbReference>
<evidence type="ECO:0000256" key="1">
    <source>
        <dbReference type="ARBA" id="ARBA00022500"/>
    </source>
</evidence>
<evidence type="ECO:0000313" key="5">
    <source>
        <dbReference type="EMBL" id="UZE94836.1"/>
    </source>
</evidence>
<dbReference type="EMBL" id="CP100390">
    <property type="protein sequence ID" value="UZE94836.1"/>
    <property type="molecule type" value="Genomic_DNA"/>
</dbReference>
<dbReference type="InterPro" id="IPR011006">
    <property type="entry name" value="CheY-like_superfamily"/>
</dbReference>
<dbReference type="InterPro" id="IPR050595">
    <property type="entry name" value="Bact_response_regulator"/>
</dbReference>